<dbReference type="Proteomes" id="UP000317036">
    <property type="component" value="Unassembled WGS sequence"/>
</dbReference>
<dbReference type="EMBL" id="VNJI01000001">
    <property type="protein sequence ID" value="TVY11836.1"/>
    <property type="molecule type" value="Genomic_DNA"/>
</dbReference>
<dbReference type="InterPro" id="IPR029063">
    <property type="entry name" value="SAM-dependent_MTases_sf"/>
</dbReference>
<sequence>MTYYVTNKKSKLRDRRIYYMSMADYLKAHPVVAHLNTLHNSIEGNLLHSEPQTSEAQIHFLQYALSLAKPKKILETGTNKGFFSFLLSHLIKDVDLYTFDIDPRSKACVDYLNKCQSNVRIHLQLGDTRQTLLRFHQQGIGFAWIDGGHQWDTAYSDIMHAIRLGVPYIAIDDVAFPGAPDLPHVVAAILAAHPRYVQAANPFAANDLRGAVLLERKD</sequence>
<dbReference type="GO" id="GO:0008168">
    <property type="term" value="F:methyltransferase activity"/>
    <property type="evidence" value="ECO:0007669"/>
    <property type="project" value="UniProtKB-KW"/>
</dbReference>
<reference evidence="1 2" key="1">
    <citation type="submission" date="2019-07" db="EMBL/GenBank/DDBJ databases">
        <authorList>
            <person name="Kim J."/>
        </authorList>
    </citation>
    <scope>NUCLEOTIDE SEQUENCE [LARGE SCALE GENOMIC DNA]</scope>
    <source>
        <strain evidence="1 2">JC52</strain>
    </source>
</reference>
<comment type="caution">
    <text evidence="1">The sequence shown here is derived from an EMBL/GenBank/DDBJ whole genome shotgun (WGS) entry which is preliminary data.</text>
</comment>
<dbReference type="OrthoDB" id="2680170at2"/>
<keyword evidence="1" id="KW-0808">Transferase</keyword>
<evidence type="ECO:0000313" key="1">
    <source>
        <dbReference type="EMBL" id="TVY11836.1"/>
    </source>
</evidence>
<dbReference type="AlphaFoldDB" id="A0A559KI89"/>
<evidence type="ECO:0000313" key="2">
    <source>
        <dbReference type="Proteomes" id="UP000317036"/>
    </source>
</evidence>
<protein>
    <submittedName>
        <fullName evidence="1">Class I SAM-dependent methyltransferase</fullName>
    </submittedName>
</protein>
<accession>A0A559KI89</accession>
<dbReference type="GO" id="GO:0032259">
    <property type="term" value="P:methylation"/>
    <property type="evidence" value="ECO:0007669"/>
    <property type="project" value="UniProtKB-KW"/>
</dbReference>
<keyword evidence="1" id="KW-0489">Methyltransferase</keyword>
<keyword evidence="2" id="KW-1185">Reference proteome</keyword>
<dbReference type="Pfam" id="PF13578">
    <property type="entry name" value="Methyltransf_24"/>
    <property type="match status" value="1"/>
</dbReference>
<name>A0A559KI89_9BACL</name>
<organism evidence="1 2">
    <name type="scientific">Paenibacillus cremeus</name>
    <dbReference type="NCBI Taxonomy" id="2163881"/>
    <lineage>
        <taxon>Bacteria</taxon>
        <taxon>Bacillati</taxon>
        <taxon>Bacillota</taxon>
        <taxon>Bacilli</taxon>
        <taxon>Bacillales</taxon>
        <taxon>Paenibacillaceae</taxon>
        <taxon>Paenibacillus</taxon>
    </lineage>
</organism>
<proteinExistence type="predicted"/>
<gene>
    <name evidence="1" type="ORF">FPZ49_00645</name>
</gene>
<dbReference type="SUPFAM" id="SSF53335">
    <property type="entry name" value="S-adenosyl-L-methionine-dependent methyltransferases"/>
    <property type="match status" value="1"/>
</dbReference>
<dbReference type="Gene3D" id="3.40.50.150">
    <property type="entry name" value="Vaccinia Virus protein VP39"/>
    <property type="match status" value="1"/>
</dbReference>